<dbReference type="GO" id="GO:0005737">
    <property type="term" value="C:cytoplasm"/>
    <property type="evidence" value="ECO:0007669"/>
    <property type="project" value="TreeGrafter"/>
</dbReference>
<sequence length="178" mass="19983">MTMATETENNGPESKEIKDVKEMKEALKDDAPPDNKQEEKDAAAKKDEAAGKKDDDAAAAAAGAATAPAKASTVHHPEYEKDVVYLYQFPRTPLLPSLSPYGLKVETWLRLNGIKYESELQRSELLIQSRFIAGEINSFFDRSEFKPTWINDMLYYWLTLHALPIVDHTASLIQPRSV</sequence>
<feature type="compositionally biased region" description="Basic and acidic residues" evidence="1">
    <location>
        <begin position="13"/>
        <end position="56"/>
    </location>
</feature>
<evidence type="ECO:0000313" key="2">
    <source>
        <dbReference type="EMBL" id="KYN36970.1"/>
    </source>
</evidence>
<accession>A0A195F8N5</accession>
<dbReference type="STRING" id="34720.A0A195F8N5"/>
<keyword evidence="3" id="KW-1185">Reference proteome</keyword>
<dbReference type="PANTHER" id="PTHR12289">
    <property type="entry name" value="METAXIN RELATED"/>
    <property type="match status" value="1"/>
</dbReference>
<dbReference type="EMBL" id="KQ981727">
    <property type="protein sequence ID" value="KYN36970.1"/>
    <property type="molecule type" value="Genomic_DNA"/>
</dbReference>
<name>A0A195F8N5_9HYME</name>
<proteinExistence type="predicted"/>
<reference evidence="2 3" key="1">
    <citation type="submission" date="2016-03" db="EMBL/GenBank/DDBJ databases">
        <title>Trachymyrmex septentrionalis WGS genome.</title>
        <authorList>
            <person name="Nygaard S."/>
            <person name="Hu H."/>
            <person name="Boomsma J."/>
            <person name="Zhang G."/>
        </authorList>
    </citation>
    <scope>NUCLEOTIDE SEQUENCE [LARGE SCALE GENOMIC DNA]</scope>
    <source>
        <strain evidence="2">Tsep2-gDNA-1</strain>
        <tissue evidence="2">Whole body</tissue>
    </source>
</reference>
<dbReference type="PANTHER" id="PTHR12289:SF41">
    <property type="entry name" value="FAILED AXON CONNECTIONS-RELATED"/>
    <property type="match status" value="1"/>
</dbReference>
<evidence type="ECO:0000256" key="1">
    <source>
        <dbReference type="SAM" id="MobiDB-lite"/>
    </source>
</evidence>
<evidence type="ECO:0000313" key="3">
    <source>
        <dbReference type="Proteomes" id="UP000078541"/>
    </source>
</evidence>
<gene>
    <name evidence="2" type="ORF">ALC56_08761</name>
</gene>
<feature type="compositionally biased region" description="Low complexity" evidence="1">
    <location>
        <begin position="58"/>
        <end position="71"/>
    </location>
</feature>
<organism evidence="2 3">
    <name type="scientific">Trachymyrmex septentrionalis</name>
    <dbReference type="NCBI Taxonomy" id="34720"/>
    <lineage>
        <taxon>Eukaryota</taxon>
        <taxon>Metazoa</taxon>
        <taxon>Ecdysozoa</taxon>
        <taxon>Arthropoda</taxon>
        <taxon>Hexapoda</taxon>
        <taxon>Insecta</taxon>
        <taxon>Pterygota</taxon>
        <taxon>Neoptera</taxon>
        <taxon>Endopterygota</taxon>
        <taxon>Hymenoptera</taxon>
        <taxon>Apocrita</taxon>
        <taxon>Aculeata</taxon>
        <taxon>Formicoidea</taxon>
        <taxon>Formicidae</taxon>
        <taxon>Myrmicinae</taxon>
        <taxon>Trachymyrmex</taxon>
    </lineage>
</organism>
<feature type="region of interest" description="Disordered" evidence="1">
    <location>
        <begin position="1"/>
        <end position="73"/>
    </location>
</feature>
<feature type="compositionally biased region" description="Polar residues" evidence="1">
    <location>
        <begin position="1"/>
        <end position="12"/>
    </location>
</feature>
<protein>
    <submittedName>
        <fullName evidence="2">Uncharacterized protein</fullName>
    </submittedName>
</protein>
<dbReference type="InterPro" id="IPR050931">
    <property type="entry name" value="Mito_Protein_Transport_Metaxin"/>
</dbReference>
<dbReference type="Proteomes" id="UP000078541">
    <property type="component" value="Unassembled WGS sequence"/>
</dbReference>
<dbReference type="AlphaFoldDB" id="A0A195F8N5"/>